<evidence type="ECO:0000313" key="5">
    <source>
        <dbReference type="Proteomes" id="UP000815325"/>
    </source>
</evidence>
<comment type="caution">
    <text evidence="4">The sequence shown here is derived from an EMBL/GenBank/DDBJ whole genome shotgun (WGS) entry which is preliminary data.</text>
</comment>
<organism evidence="4 5">
    <name type="scientific">Dunaliella salina</name>
    <name type="common">Green alga</name>
    <name type="synonym">Protococcus salinus</name>
    <dbReference type="NCBI Taxonomy" id="3046"/>
    <lineage>
        <taxon>Eukaryota</taxon>
        <taxon>Viridiplantae</taxon>
        <taxon>Chlorophyta</taxon>
        <taxon>core chlorophytes</taxon>
        <taxon>Chlorophyceae</taxon>
        <taxon>CS clade</taxon>
        <taxon>Chlamydomonadales</taxon>
        <taxon>Dunaliellaceae</taxon>
        <taxon>Dunaliella</taxon>
    </lineage>
</organism>
<feature type="compositionally biased region" description="Gly residues" evidence="3">
    <location>
        <begin position="149"/>
        <end position="160"/>
    </location>
</feature>
<evidence type="ECO:0000256" key="3">
    <source>
        <dbReference type="SAM" id="MobiDB-lite"/>
    </source>
</evidence>
<dbReference type="InterPro" id="IPR001680">
    <property type="entry name" value="WD40_rpt"/>
</dbReference>
<protein>
    <submittedName>
        <fullName evidence="4">Uncharacterized protein</fullName>
    </submittedName>
</protein>
<accession>A0ABQ7H1B4</accession>
<feature type="region of interest" description="Disordered" evidence="3">
    <location>
        <begin position="1"/>
        <end position="30"/>
    </location>
</feature>
<dbReference type="Pfam" id="PF00400">
    <property type="entry name" value="WD40"/>
    <property type="match status" value="1"/>
</dbReference>
<feature type="region of interest" description="Disordered" evidence="3">
    <location>
        <begin position="123"/>
        <end position="160"/>
    </location>
</feature>
<sequence>MQGHTGAITTLRSTHLPIPDSAASGPADSGSGVAYAQGGLAAQQGVGAQGVHASGSTTPCVISASRDWTVRVWDVGSTSARAGGCCAVLQGHAGPVHALHVVQPPTRRDWDCVPRVGCVPSAEAGAGGAASAGEGVSEGGAAASEVNGPGAGDGSAGGGQGVTKGGMAGFMGGPLLVSGGGDGALGLWDLSAAVAQPPSPLLSSQAPSLPGTGGAASWDGASAAGGALPGCVCMQRVHGRGVCLLEEGTAAVGGGLVLSGAEDGSMAAWRVQLPGWGCLALTPALLPPPPAALGGGGCVMGGGSGEVVQHWSPHAAYQAWRQAPLAGLTSPIQLQQPQQQQKQQQFPLQCLGWQAARAASTCMALDPMTGVVVSGGHDGQLRAWAPFGG</sequence>
<evidence type="ECO:0000256" key="1">
    <source>
        <dbReference type="ARBA" id="ARBA00022574"/>
    </source>
</evidence>
<keyword evidence="2" id="KW-0677">Repeat</keyword>
<keyword evidence="1" id="KW-0853">WD repeat</keyword>
<feature type="compositionally biased region" description="Low complexity" evidence="3">
    <location>
        <begin position="131"/>
        <end position="148"/>
    </location>
</feature>
<dbReference type="EMBL" id="MU069509">
    <property type="protein sequence ID" value="KAF5840587.1"/>
    <property type="molecule type" value="Genomic_DNA"/>
</dbReference>
<dbReference type="SMART" id="SM00320">
    <property type="entry name" value="WD40"/>
    <property type="match status" value="3"/>
</dbReference>
<evidence type="ECO:0000256" key="2">
    <source>
        <dbReference type="ARBA" id="ARBA00022737"/>
    </source>
</evidence>
<dbReference type="SUPFAM" id="SSF50978">
    <property type="entry name" value="WD40 repeat-like"/>
    <property type="match status" value="1"/>
</dbReference>
<dbReference type="InterPro" id="IPR015943">
    <property type="entry name" value="WD40/YVTN_repeat-like_dom_sf"/>
</dbReference>
<dbReference type="PANTHER" id="PTHR22847:SF637">
    <property type="entry name" value="WD REPEAT DOMAIN 5B"/>
    <property type="match status" value="1"/>
</dbReference>
<dbReference type="PANTHER" id="PTHR22847">
    <property type="entry name" value="WD40 REPEAT PROTEIN"/>
    <property type="match status" value="1"/>
</dbReference>
<feature type="compositionally biased region" description="Low complexity" evidence="3">
    <location>
        <begin position="19"/>
        <end position="30"/>
    </location>
</feature>
<name>A0ABQ7H1B4_DUNSA</name>
<gene>
    <name evidence="4" type="ORF">DUNSADRAFT_16250</name>
</gene>
<dbReference type="InterPro" id="IPR036322">
    <property type="entry name" value="WD40_repeat_dom_sf"/>
</dbReference>
<proteinExistence type="predicted"/>
<dbReference type="InterPro" id="IPR020472">
    <property type="entry name" value="WD40_PAC1"/>
</dbReference>
<dbReference type="PRINTS" id="PR00320">
    <property type="entry name" value="GPROTEINBRPT"/>
</dbReference>
<keyword evidence="5" id="KW-1185">Reference proteome</keyword>
<evidence type="ECO:0000313" key="4">
    <source>
        <dbReference type="EMBL" id="KAF5840587.1"/>
    </source>
</evidence>
<dbReference type="Gene3D" id="2.130.10.10">
    <property type="entry name" value="YVTN repeat-like/Quinoprotein amine dehydrogenase"/>
    <property type="match status" value="1"/>
</dbReference>
<reference evidence="4" key="1">
    <citation type="submission" date="2017-08" db="EMBL/GenBank/DDBJ databases">
        <authorList>
            <person name="Polle J.E."/>
            <person name="Barry K."/>
            <person name="Cushman J."/>
            <person name="Schmutz J."/>
            <person name="Tran D."/>
            <person name="Hathwaick L.T."/>
            <person name="Yim W.C."/>
            <person name="Jenkins J."/>
            <person name="Mckie-Krisberg Z.M."/>
            <person name="Prochnik S."/>
            <person name="Lindquist E."/>
            <person name="Dockter R.B."/>
            <person name="Adam C."/>
            <person name="Molina H."/>
            <person name="Bunkerborg J."/>
            <person name="Jin E."/>
            <person name="Buchheim M."/>
            <person name="Magnuson J."/>
        </authorList>
    </citation>
    <scope>NUCLEOTIDE SEQUENCE</scope>
    <source>
        <strain evidence="4">CCAP 19/18</strain>
    </source>
</reference>
<dbReference type="Proteomes" id="UP000815325">
    <property type="component" value="Unassembled WGS sequence"/>
</dbReference>